<name>A0ABY7SMA5_9RHOB</name>
<keyword evidence="2" id="KW-0238">DNA-binding</keyword>
<gene>
    <name evidence="6" type="ORF">JHX87_04840</name>
</gene>
<dbReference type="PRINTS" id="PR00040">
    <property type="entry name" value="HTHMERR"/>
</dbReference>
<evidence type="ECO:0000256" key="2">
    <source>
        <dbReference type="ARBA" id="ARBA00023125"/>
    </source>
</evidence>
<evidence type="ECO:0000256" key="3">
    <source>
        <dbReference type="ARBA" id="ARBA00023163"/>
    </source>
</evidence>
<dbReference type="InterPro" id="IPR009061">
    <property type="entry name" value="DNA-bd_dom_put_sf"/>
</dbReference>
<evidence type="ECO:0000313" key="7">
    <source>
        <dbReference type="Proteomes" id="UP001219349"/>
    </source>
</evidence>
<dbReference type="RefSeq" id="WP_271882799.1">
    <property type="nucleotide sequence ID" value="NZ_CP067136.1"/>
</dbReference>
<sequence>MKLLDISEVASASGLSVPTLRYYEDQGLISSAGRHGLRRQYLPGVLMQLTLINMGKSAGFSLTEIAAMFNKDGLPALPRDELHRRADQLERQMQELAVLIRALRHVADCTAPSHLECPSFQRLMRASDRVQKRRATKNGDRKAPV</sequence>
<dbReference type="EMBL" id="CP067136">
    <property type="protein sequence ID" value="WCR08145.1"/>
    <property type="molecule type" value="Genomic_DNA"/>
</dbReference>
<evidence type="ECO:0000256" key="1">
    <source>
        <dbReference type="ARBA" id="ARBA00023015"/>
    </source>
</evidence>
<dbReference type="InterPro" id="IPR000551">
    <property type="entry name" value="MerR-type_HTH_dom"/>
</dbReference>
<feature type="coiled-coil region" evidence="4">
    <location>
        <begin position="79"/>
        <end position="106"/>
    </location>
</feature>
<feature type="domain" description="HTH merR-type" evidence="5">
    <location>
        <begin position="3"/>
        <end position="71"/>
    </location>
</feature>
<dbReference type="PROSITE" id="PS50937">
    <property type="entry name" value="HTH_MERR_2"/>
    <property type="match status" value="1"/>
</dbReference>
<dbReference type="InterPro" id="IPR047057">
    <property type="entry name" value="MerR_fam"/>
</dbReference>
<organism evidence="6 7">
    <name type="scientific">Paracoccus fistulariae</name>
    <dbReference type="NCBI Taxonomy" id="658446"/>
    <lineage>
        <taxon>Bacteria</taxon>
        <taxon>Pseudomonadati</taxon>
        <taxon>Pseudomonadota</taxon>
        <taxon>Alphaproteobacteria</taxon>
        <taxon>Rhodobacterales</taxon>
        <taxon>Paracoccaceae</taxon>
        <taxon>Paracoccus</taxon>
    </lineage>
</organism>
<dbReference type="CDD" id="cd04781">
    <property type="entry name" value="HTH_MerR-like_sg6"/>
    <property type="match status" value="1"/>
</dbReference>
<dbReference type="PANTHER" id="PTHR30204">
    <property type="entry name" value="REDOX-CYCLING DRUG-SENSING TRANSCRIPTIONAL ACTIVATOR SOXR"/>
    <property type="match status" value="1"/>
</dbReference>
<evidence type="ECO:0000256" key="4">
    <source>
        <dbReference type="SAM" id="Coils"/>
    </source>
</evidence>
<keyword evidence="1" id="KW-0805">Transcription regulation</keyword>
<keyword evidence="4" id="KW-0175">Coiled coil</keyword>
<accession>A0ABY7SMA5</accession>
<protein>
    <submittedName>
        <fullName evidence="6">Helix-turn-helix domain-containing protein</fullName>
    </submittedName>
</protein>
<dbReference type="Pfam" id="PF09278">
    <property type="entry name" value="MerR-DNA-bind"/>
    <property type="match status" value="1"/>
</dbReference>
<dbReference type="Gene3D" id="1.10.1660.10">
    <property type="match status" value="1"/>
</dbReference>
<dbReference type="Proteomes" id="UP001219349">
    <property type="component" value="Chromosome"/>
</dbReference>
<dbReference type="PANTHER" id="PTHR30204:SF97">
    <property type="entry name" value="MERR FAMILY REGULATORY PROTEIN"/>
    <property type="match status" value="1"/>
</dbReference>
<dbReference type="PROSITE" id="PS00552">
    <property type="entry name" value="HTH_MERR_1"/>
    <property type="match status" value="1"/>
</dbReference>
<reference evidence="6 7" key="1">
    <citation type="submission" date="2021-01" db="EMBL/GenBank/DDBJ databases">
        <title>Biogeographic distribution of Paracoccus.</title>
        <authorList>
            <person name="Hollensteiner J."/>
            <person name="Leineberger J."/>
            <person name="Brinkhoff T."/>
            <person name="Daniel R."/>
        </authorList>
    </citation>
    <scope>NUCLEOTIDE SEQUENCE [LARGE SCALE GENOMIC DNA]</scope>
    <source>
        <strain evidence="6 7">KCTC 22803</strain>
    </source>
</reference>
<dbReference type="SMART" id="SM00422">
    <property type="entry name" value="HTH_MERR"/>
    <property type="match status" value="1"/>
</dbReference>
<keyword evidence="7" id="KW-1185">Reference proteome</keyword>
<proteinExistence type="predicted"/>
<dbReference type="SUPFAM" id="SSF46955">
    <property type="entry name" value="Putative DNA-binding domain"/>
    <property type="match status" value="1"/>
</dbReference>
<dbReference type="Pfam" id="PF00376">
    <property type="entry name" value="MerR"/>
    <property type="match status" value="1"/>
</dbReference>
<evidence type="ECO:0000259" key="5">
    <source>
        <dbReference type="PROSITE" id="PS50937"/>
    </source>
</evidence>
<evidence type="ECO:0000313" key="6">
    <source>
        <dbReference type="EMBL" id="WCR08145.1"/>
    </source>
</evidence>
<keyword evidence="3" id="KW-0804">Transcription</keyword>
<dbReference type="InterPro" id="IPR015358">
    <property type="entry name" value="Tscrpt_reg_MerR_DNA-bd"/>
</dbReference>